<comment type="caution">
    <text evidence="1">The sequence shown here is derived from an EMBL/GenBank/DDBJ whole genome shotgun (WGS) entry which is preliminary data.</text>
</comment>
<protein>
    <submittedName>
        <fullName evidence="1">DUF3881 family protein</fullName>
    </submittedName>
</protein>
<dbReference type="Pfam" id="PF12997">
    <property type="entry name" value="DUF3881"/>
    <property type="match status" value="1"/>
</dbReference>
<accession>A0ABS7L6Z5</accession>
<sequence length="291" mass="34059">MHIYTKSIGFGDFSGSKMKEIERETKYAFTSHERRILDRDTDYCEYRKKFGERLALGLYGTVDMHEEFERDYAVPIFEGKGVTMYSDMTVEKRMDREAYTGICEDARVDISIIFYIQNAMEYLREKQNGNLRRKKISITLSGLALEGTVLLPVIKNEQKKKQQKEDFRNRMMLLSAAREGNEDAIETLTLNDMNLYHQVSQRIERKEDIFSIVDTYFMPAGVECDRYSIMGEIIAMDVDVNNVTQEEILILTLNVNEMIFDVCVPKHRVLGEPDVGRRFRTEIWLQGRINF</sequence>
<keyword evidence="2" id="KW-1185">Reference proteome</keyword>
<dbReference type="InterPro" id="IPR024541">
    <property type="entry name" value="DUF3881"/>
</dbReference>
<gene>
    <name evidence="1" type="ORF">FLB61_06335</name>
</gene>
<evidence type="ECO:0000313" key="2">
    <source>
        <dbReference type="Proteomes" id="UP000779049"/>
    </source>
</evidence>
<dbReference type="EMBL" id="VIRV01000007">
    <property type="protein sequence ID" value="MBY0758707.1"/>
    <property type="molecule type" value="Genomic_DNA"/>
</dbReference>
<reference evidence="1 2" key="1">
    <citation type="journal article" date="2020" name="New Microbes New Infect">
        <title>Sellimonas caecigallum sp. nov., description and genome sequence of a new member of the Sellimonas genus isolated from the cecum of feral chicken.</title>
        <authorList>
            <person name="Wongkuna S."/>
            <person name="Ghimire S."/>
            <person name="Antony L."/>
            <person name="Chankhamhaengdecha S."/>
            <person name="Janvilisri T."/>
            <person name="Scaria J."/>
        </authorList>
    </citation>
    <scope>NUCLEOTIDE SEQUENCE [LARGE SCALE GENOMIC DNA]</scope>
    <source>
        <strain evidence="1 2">SW451</strain>
    </source>
</reference>
<proteinExistence type="predicted"/>
<evidence type="ECO:0000313" key="1">
    <source>
        <dbReference type="EMBL" id="MBY0758707.1"/>
    </source>
</evidence>
<dbReference type="Proteomes" id="UP000779049">
    <property type="component" value="Unassembled WGS sequence"/>
</dbReference>
<dbReference type="RefSeq" id="WP_087202151.1">
    <property type="nucleotide sequence ID" value="NZ_CP173660.1"/>
</dbReference>
<organism evidence="1 2">
    <name type="scientific">Sellimonas caecigallum</name>
    <dbReference type="NCBI Taxonomy" id="2592333"/>
    <lineage>
        <taxon>Bacteria</taxon>
        <taxon>Bacillati</taxon>
        <taxon>Bacillota</taxon>
        <taxon>Clostridia</taxon>
        <taxon>Lachnospirales</taxon>
        <taxon>Lachnospiraceae</taxon>
        <taxon>Sellimonas</taxon>
    </lineage>
</organism>
<name>A0ABS7L6Z5_9FIRM</name>